<dbReference type="AlphaFoldDB" id="A0A4D4L9C4"/>
<comment type="caution">
    <text evidence="2">The sequence shown here is derived from an EMBL/GenBank/DDBJ whole genome shotgun (WGS) entry which is preliminary data.</text>
</comment>
<sequence length="161" mass="17623">MFRALATLEGTLGKLSPGFDLMAEAQTFAVGQGFERLSSGSGTGSGMSFQGEVLSALAVLRRLPRRLDRVTSALEEGRLGFHVRLFADSRDRRYIRNLVHEILLTCLAATSGIMAVILLHAPGGPLVTPSTRLFEILGYHLLVFSAVLSMRMLFVIFRGRQ</sequence>
<keyword evidence="1" id="KW-0812">Transmembrane</keyword>
<proteinExistence type="predicted"/>
<evidence type="ECO:0000313" key="2">
    <source>
        <dbReference type="EMBL" id="GDY54599.1"/>
    </source>
</evidence>
<evidence type="ECO:0000313" key="3">
    <source>
        <dbReference type="Proteomes" id="UP000301309"/>
    </source>
</evidence>
<accession>A0A4D4L9C4</accession>
<organism evidence="2 3">
    <name type="scientific">Streptomyces violaceusniger</name>
    <dbReference type="NCBI Taxonomy" id="68280"/>
    <lineage>
        <taxon>Bacteria</taxon>
        <taxon>Bacillati</taxon>
        <taxon>Actinomycetota</taxon>
        <taxon>Actinomycetes</taxon>
        <taxon>Kitasatosporales</taxon>
        <taxon>Streptomycetaceae</taxon>
        <taxon>Streptomyces</taxon>
        <taxon>Streptomyces violaceusniger group</taxon>
    </lineage>
</organism>
<keyword evidence="1" id="KW-0472">Membrane</keyword>
<dbReference type="Proteomes" id="UP000301309">
    <property type="component" value="Unassembled WGS sequence"/>
</dbReference>
<reference evidence="2 3" key="1">
    <citation type="journal article" date="2020" name="Int. J. Syst. Evol. Microbiol.">
        <title>Reclassification of Streptomyces castelarensis and Streptomyces sporoclivatus as later heterotypic synonyms of Streptomyces antimycoticus.</title>
        <authorList>
            <person name="Komaki H."/>
            <person name="Tamura T."/>
        </authorList>
    </citation>
    <scope>NUCLEOTIDE SEQUENCE [LARGE SCALE GENOMIC DNA]</scope>
    <source>
        <strain evidence="2 3">NBRC 13459</strain>
    </source>
</reference>
<name>A0A4D4L9C4_STRVO</name>
<dbReference type="EMBL" id="BJHW01000001">
    <property type="protein sequence ID" value="GDY54599.1"/>
    <property type="molecule type" value="Genomic_DNA"/>
</dbReference>
<gene>
    <name evidence="2" type="ORF">SVIO_052220</name>
</gene>
<evidence type="ECO:0000256" key="1">
    <source>
        <dbReference type="SAM" id="Phobius"/>
    </source>
</evidence>
<feature type="transmembrane region" description="Helical" evidence="1">
    <location>
        <begin position="102"/>
        <end position="121"/>
    </location>
</feature>
<feature type="transmembrane region" description="Helical" evidence="1">
    <location>
        <begin position="136"/>
        <end position="157"/>
    </location>
</feature>
<keyword evidence="1" id="KW-1133">Transmembrane helix</keyword>
<protein>
    <submittedName>
        <fullName evidence="2">Uncharacterized protein</fullName>
    </submittedName>
</protein>
<keyword evidence="3" id="KW-1185">Reference proteome</keyword>